<feature type="binding site" evidence="4">
    <location>
        <begin position="106"/>
        <end position="107"/>
    </location>
    <ligand>
        <name>S-adenosyl-L-methionine</name>
        <dbReference type="ChEBI" id="CHEBI:59789"/>
    </ligand>
</feature>
<dbReference type="PANTHER" id="PTHR43591:SF24">
    <property type="entry name" value="2-METHOXY-6-POLYPRENYL-1,4-BENZOQUINOL METHYLASE, MITOCHONDRIAL"/>
    <property type="match status" value="1"/>
</dbReference>
<dbReference type="SUPFAM" id="SSF53335">
    <property type="entry name" value="S-adenosyl-L-methionine-dependent methyltransferases"/>
    <property type="match status" value="1"/>
</dbReference>
<proteinExistence type="inferred from homology"/>
<evidence type="ECO:0000313" key="6">
    <source>
        <dbReference type="Proteomes" id="UP000184342"/>
    </source>
</evidence>
<dbReference type="UniPathway" id="UPA00079">
    <property type="reaction ID" value="UER00169"/>
</dbReference>
<dbReference type="GO" id="GO:0043770">
    <property type="term" value="F:demethylmenaquinone methyltransferase activity"/>
    <property type="evidence" value="ECO:0007669"/>
    <property type="project" value="UniProtKB-UniRule"/>
</dbReference>
<keyword evidence="1 4" id="KW-0489">Methyltransferase</keyword>
<dbReference type="RefSeq" id="WP_073992992.1">
    <property type="nucleotide sequence ID" value="NZ_FQYT01000006.1"/>
</dbReference>
<feature type="binding site" evidence="4">
    <location>
        <position position="76"/>
    </location>
    <ligand>
        <name>S-adenosyl-L-methionine</name>
        <dbReference type="ChEBI" id="CHEBI:59789"/>
    </ligand>
</feature>
<feature type="binding site" evidence="4">
    <location>
        <position position="123"/>
    </location>
    <ligand>
        <name>S-adenosyl-L-methionine</name>
        <dbReference type="ChEBI" id="CHEBI:59789"/>
    </ligand>
</feature>
<keyword evidence="6" id="KW-1185">Reference proteome</keyword>
<comment type="similarity">
    <text evidence="4">Belongs to the class I-like SAM-binding methyltransferase superfamily. MenG/UbiE family.</text>
</comment>
<keyword evidence="3 4" id="KW-0949">S-adenosyl-L-methionine</keyword>
<dbReference type="InterPro" id="IPR023576">
    <property type="entry name" value="UbiE/COQ5_MeTrFase_CS"/>
</dbReference>
<evidence type="ECO:0000256" key="3">
    <source>
        <dbReference type="ARBA" id="ARBA00022691"/>
    </source>
</evidence>
<dbReference type="Pfam" id="PF01209">
    <property type="entry name" value="Ubie_methyltran"/>
    <property type="match status" value="1"/>
</dbReference>
<sequence>MKKETKVHKIFENISSRYDIMNDIISFGMHRLWKLRLISEVTRQNPEKILDVCCGTGDISLLAARMNPNASIYGLDFSENMLKIANRRKKEADRKNTHSVRFQKGDAMNLPFEDGFFDAAVISFGLRNVSDYGRVIREMTRVVRPGGRVYCLDSSYPESSRIRPLFGLYFKSIMPFLGWIIAGSRNEYKWLNESTERFVSKGRLCKIFSQSGLSDTGCYSHLFGVAACHRGTKT</sequence>
<comment type="pathway">
    <text evidence="4">Quinol/quinone metabolism; menaquinone biosynthesis; menaquinol from 1,4-dihydroxy-2-naphthoate: step 2/2.</text>
</comment>
<dbReference type="PROSITE" id="PS01184">
    <property type="entry name" value="UBIE_2"/>
    <property type="match status" value="1"/>
</dbReference>
<dbReference type="NCBIfam" id="TIGR01934">
    <property type="entry name" value="MenG_MenH_UbiE"/>
    <property type="match status" value="1"/>
</dbReference>
<dbReference type="GO" id="GO:0009234">
    <property type="term" value="P:menaquinone biosynthetic process"/>
    <property type="evidence" value="ECO:0007669"/>
    <property type="project" value="UniProtKB-UniRule"/>
</dbReference>
<keyword evidence="4" id="KW-0474">Menaquinone biosynthesis</keyword>
<dbReference type="PROSITE" id="PS51608">
    <property type="entry name" value="SAM_MT_UBIE"/>
    <property type="match status" value="1"/>
</dbReference>
<keyword evidence="2 4" id="KW-0808">Transferase</keyword>
<dbReference type="AlphaFoldDB" id="A0A1M6DI32"/>
<accession>A0A1M6DI32</accession>
<comment type="function">
    <text evidence="4">Methyltransferase required for the conversion of demethylmenaquinol (DMKH2) to menaquinol (MKH2).</text>
</comment>
<protein>
    <recommendedName>
        <fullName evidence="4">Demethylmenaquinone methyltransferase</fullName>
        <ecNumber evidence="4">2.1.1.163</ecNumber>
    </recommendedName>
</protein>
<dbReference type="EC" id="2.1.1.163" evidence="4"/>
<dbReference type="Gene3D" id="3.40.50.150">
    <property type="entry name" value="Vaccinia Virus protein VP39"/>
    <property type="match status" value="1"/>
</dbReference>
<gene>
    <name evidence="4" type="primary">menG</name>
    <name evidence="5" type="ORF">SAMN02745691_00717</name>
</gene>
<evidence type="ECO:0000256" key="1">
    <source>
        <dbReference type="ARBA" id="ARBA00022603"/>
    </source>
</evidence>
<dbReference type="STRING" id="1122934.SAMN02745691_00717"/>
<evidence type="ECO:0000256" key="2">
    <source>
        <dbReference type="ARBA" id="ARBA00022679"/>
    </source>
</evidence>
<dbReference type="PANTHER" id="PTHR43591">
    <property type="entry name" value="METHYLTRANSFERASE"/>
    <property type="match status" value="1"/>
</dbReference>
<dbReference type="CDD" id="cd02440">
    <property type="entry name" value="AdoMet_MTases"/>
    <property type="match status" value="1"/>
</dbReference>
<name>A0A1M6DI32_9FIRM</name>
<feature type="binding site" evidence="4">
    <location>
        <position position="56"/>
    </location>
    <ligand>
        <name>S-adenosyl-L-methionine</name>
        <dbReference type="ChEBI" id="CHEBI:59789"/>
    </ligand>
</feature>
<dbReference type="InterPro" id="IPR029063">
    <property type="entry name" value="SAM-dependent_MTases_sf"/>
</dbReference>
<comment type="catalytic activity">
    <reaction evidence="4">
        <text>a 2-demethylmenaquinol + S-adenosyl-L-methionine = a menaquinol + S-adenosyl-L-homocysteine + H(+)</text>
        <dbReference type="Rhea" id="RHEA:42640"/>
        <dbReference type="Rhea" id="RHEA-COMP:9539"/>
        <dbReference type="Rhea" id="RHEA-COMP:9563"/>
        <dbReference type="ChEBI" id="CHEBI:15378"/>
        <dbReference type="ChEBI" id="CHEBI:18151"/>
        <dbReference type="ChEBI" id="CHEBI:55437"/>
        <dbReference type="ChEBI" id="CHEBI:57856"/>
        <dbReference type="ChEBI" id="CHEBI:59789"/>
        <dbReference type="EC" id="2.1.1.163"/>
    </reaction>
</comment>
<dbReference type="EMBL" id="FQYT01000006">
    <property type="protein sequence ID" value="SHI72842.1"/>
    <property type="molecule type" value="Genomic_DNA"/>
</dbReference>
<dbReference type="NCBIfam" id="NF001243">
    <property type="entry name" value="PRK00216.1-4"/>
    <property type="match status" value="1"/>
</dbReference>
<dbReference type="NCBIfam" id="NF001244">
    <property type="entry name" value="PRK00216.1-5"/>
    <property type="match status" value="1"/>
</dbReference>
<dbReference type="GO" id="GO:0032259">
    <property type="term" value="P:methylation"/>
    <property type="evidence" value="ECO:0007669"/>
    <property type="project" value="UniProtKB-KW"/>
</dbReference>
<dbReference type="HAMAP" id="MF_01813">
    <property type="entry name" value="MenG_UbiE_methyltr"/>
    <property type="match status" value="1"/>
</dbReference>
<organism evidence="5 6">
    <name type="scientific">Parasporobacterium paucivorans DSM 15970</name>
    <dbReference type="NCBI Taxonomy" id="1122934"/>
    <lineage>
        <taxon>Bacteria</taxon>
        <taxon>Bacillati</taxon>
        <taxon>Bacillota</taxon>
        <taxon>Clostridia</taxon>
        <taxon>Lachnospirales</taxon>
        <taxon>Lachnospiraceae</taxon>
        <taxon>Parasporobacterium</taxon>
    </lineage>
</organism>
<dbReference type="InterPro" id="IPR004033">
    <property type="entry name" value="UbiE/COQ5_MeTrFase"/>
</dbReference>
<evidence type="ECO:0000313" key="5">
    <source>
        <dbReference type="EMBL" id="SHI72842.1"/>
    </source>
</evidence>
<evidence type="ECO:0000256" key="4">
    <source>
        <dbReference type="HAMAP-Rule" id="MF_01813"/>
    </source>
</evidence>
<reference evidence="5 6" key="1">
    <citation type="submission" date="2016-11" db="EMBL/GenBank/DDBJ databases">
        <authorList>
            <person name="Jaros S."/>
            <person name="Januszkiewicz K."/>
            <person name="Wedrychowicz H."/>
        </authorList>
    </citation>
    <scope>NUCLEOTIDE SEQUENCE [LARGE SCALE GENOMIC DNA]</scope>
    <source>
        <strain evidence="5 6">DSM 15970</strain>
    </source>
</reference>
<dbReference type="Proteomes" id="UP000184342">
    <property type="component" value="Unassembled WGS sequence"/>
</dbReference>
<dbReference type="PROSITE" id="PS01183">
    <property type="entry name" value="UBIE_1"/>
    <property type="match status" value="1"/>
</dbReference>